<dbReference type="AlphaFoldDB" id="A0A9J6FQZ5"/>
<accession>A0A9J6FQZ5</accession>
<dbReference type="OrthoDB" id="6585297at2759"/>
<protein>
    <submittedName>
        <fullName evidence="2">Uncharacterized protein</fullName>
    </submittedName>
</protein>
<sequence length="258" mass="29079">MALARQEWHLENNGHLPATMAGFLKHVSTQEIAKRIHEDVYAQLSAAQLRTIVGVDIKNTFANVLHDAILLSLKETRPAIRSFNYVKNFLTDRTVCILGPDWKPPQALPTSQRHTKRDADISATSAQQEWYFPPHLNSCHEDTRHILDRRRQCPLRCHLFLHYIQKSPGRPHCQVCGGYPDNEHTLLALCTGDLVFHISFDHPLPPDIPYSWSSWAAPPENLRAALWSLLAAHIETLCAPPPSSPPSEDRGTSPSSED</sequence>
<reference evidence="2 3" key="1">
    <citation type="journal article" date="2020" name="Cell">
        <title>Large-Scale Comparative Analyses of Tick Genomes Elucidate Their Genetic Diversity and Vector Capacities.</title>
        <authorList>
            <consortium name="Tick Genome and Microbiome Consortium (TIGMIC)"/>
            <person name="Jia N."/>
            <person name="Wang J."/>
            <person name="Shi W."/>
            <person name="Du L."/>
            <person name="Sun Y."/>
            <person name="Zhan W."/>
            <person name="Jiang J.F."/>
            <person name="Wang Q."/>
            <person name="Zhang B."/>
            <person name="Ji P."/>
            <person name="Bell-Sakyi L."/>
            <person name="Cui X.M."/>
            <person name="Yuan T.T."/>
            <person name="Jiang B.G."/>
            <person name="Yang W.F."/>
            <person name="Lam T.T."/>
            <person name="Chang Q.C."/>
            <person name="Ding S.J."/>
            <person name="Wang X.J."/>
            <person name="Zhu J.G."/>
            <person name="Ruan X.D."/>
            <person name="Zhao L."/>
            <person name="Wei J.T."/>
            <person name="Ye R.Z."/>
            <person name="Que T.C."/>
            <person name="Du C.H."/>
            <person name="Zhou Y.H."/>
            <person name="Cheng J.X."/>
            <person name="Dai P.F."/>
            <person name="Guo W.B."/>
            <person name="Han X.H."/>
            <person name="Huang E.J."/>
            <person name="Li L.F."/>
            <person name="Wei W."/>
            <person name="Gao Y.C."/>
            <person name="Liu J.Z."/>
            <person name="Shao H.Z."/>
            <person name="Wang X."/>
            <person name="Wang C.C."/>
            <person name="Yang T.C."/>
            <person name="Huo Q.B."/>
            <person name="Li W."/>
            <person name="Chen H.Y."/>
            <person name="Chen S.E."/>
            <person name="Zhou L.G."/>
            <person name="Ni X.B."/>
            <person name="Tian J.H."/>
            <person name="Sheng Y."/>
            <person name="Liu T."/>
            <person name="Pan Y.S."/>
            <person name="Xia L.Y."/>
            <person name="Li J."/>
            <person name="Zhao F."/>
            <person name="Cao W.C."/>
        </authorList>
    </citation>
    <scope>NUCLEOTIDE SEQUENCE [LARGE SCALE GENOMIC DNA]</scope>
    <source>
        <strain evidence="2">HaeL-2018</strain>
    </source>
</reference>
<evidence type="ECO:0000313" key="3">
    <source>
        <dbReference type="Proteomes" id="UP000821853"/>
    </source>
</evidence>
<gene>
    <name evidence="2" type="ORF">HPB48_007133</name>
</gene>
<keyword evidence="3" id="KW-1185">Reference proteome</keyword>
<evidence type="ECO:0000256" key="1">
    <source>
        <dbReference type="SAM" id="MobiDB-lite"/>
    </source>
</evidence>
<feature type="region of interest" description="Disordered" evidence="1">
    <location>
        <begin position="238"/>
        <end position="258"/>
    </location>
</feature>
<dbReference type="Proteomes" id="UP000821853">
    <property type="component" value="Unassembled WGS sequence"/>
</dbReference>
<name>A0A9J6FQZ5_HAELO</name>
<organism evidence="2 3">
    <name type="scientific">Haemaphysalis longicornis</name>
    <name type="common">Bush tick</name>
    <dbReference type="NCBI Taxonomy" id="44386"/>
    <lineage>
        <taxon>Eukaryota</taxon>
        <taxon>Metazoa</taxon>
        <taxon>Ecdysozoa</taxon>
        <taxon>Arthropoda</taxon>
        <taxon>Chelicerata</taxon>
        <taxon>Arachnida</taxon>
        <taxon>Acari</taxon>
        <taxon>Parasitiformes</taxon>
        <taxon>Ixodida</taxon>
        <taxon>Ixodoidea</taxon>
        <taxon>Ixodidae</taxon>
        <taxon>Haemaphysalinae</taxon>
        <taxon>Haemaphysalis</taxon>
    </lineage>
</organism>
<comment type="caution">
    <text evidence="2">The sequence shown here is derived from an EMBL/GenBank/DDBJ whole genome shotgun (WGS) entry which is preliminary data.</text>
</comment>
<dbReference type="VEuPathDB" id="VectorBase:HLOH_059432"/>
<evidence type="ECO:0000313" key="2">
    <source>
        <dbReference type="EMBL" id="KAH9365263.1"/>
    </source>
</evidence>
<dbReference type="EMBL" id="JABSTR010000003">
    <property type="protein sequence ID" value="KAH9365263.1"/>
    <property type="molecule type" value="Genomic_DNA"/>
</dbReference>
<proteinExistence type="predicted"/>